<proteinExistence type="predicted"/>
<name>A0A6M3JLY8_9ZZZZ</name>
<gene>
    <name evidence="1" type="ORF">MM415A03868_0008</name>
</gene>
<dbReference type="EMBL" id="MT141777">
    <property type="protein sequence ID" value="QJA70258.1"/>
    <property type="molecule type" value="Genomic_DNA"/>
</dbReference>
<accession>A0A6M3JLY8</accession>
<protein>
    <submittedName>
        <fullName evidence="1">Uncharacterized protein</fullName>
    </submittedName>
</protein>
<sequence length="60" mass="6805">MKIVLILMLITCHLAGPGLADAPEVSECQRLEQRVKRAEAIELWAVRHGVKITIEGRVWR</sequence>
<evidence type="ECO:0000313" key="1">
    <source>
        <dbReference type="EMBL" id="QJA70258.1"/>
    </source>
</evidence>
<organism evidence="1">
    <name type="scientific">viral metagenome</name>
    <dbReference type="NCBI Taxonomy" id="1070528"/>
    <lineage>
        <taxon>unclassified sequences</taxon>
        <taxon>metagenomes</taxon>
        <taxon>organismal metagenomes</taxon>
    </lineage>
</organism>
<dbReference type="AlphaFoldDB" id="A0A6M3JLY8"/>
<reference evidence="1" key="1">
    <citation type="submission" date="2020-03" db="EMBL/GenBank/DDBJ databases">
        <title>The deep terrestrial virosphere.</title>
        <authorList>
            <person name="Holmfeldt K."/>
            <person name="Nilsson E."/>
            <person name="Simone D."/>
            <person name="Lopez-Fernandez M."/>
            <person name="Wu X."/>
            <person name="de Brujin I."/>
            <person name="Lundin D."/>
            <person name="Andersson A."/>
            <person name="Bertilsson S."/>
            <person name="Dopson M."/>
        </authorList>
    </citation>
    <scope>NUCLEOTIDE SEQUENCE</scope>
    <source>
        <strain evidence="1">MM415A03868</strain>
    </source>
</reference>